<dbReference type="RefSeq" id="WP_089370932.1">
    <property type="nucleotide sequence ID" value="NZ_BMEP01000001.1"/>
</dbReference>
<sequence>MKRTLFMMCCLGITIISCSVDEEATTSTTEDTLTTLETQLIPDFPNPENDYTRQGLYQGTIVTQDLSFHEKITLNLGDNGFYNARIITSDNQQYIFKSQNTIEDSVLDFEGDQGTFSVQFLDDNSVSFTNVIIHNKEAVATVFKDQSFQRMMPSLGSFSSTDNAITGTWDFTFSPTSSLGYSITTTTIFINQNSETFVLDISGNYQRLCSAPGTPVPIGVVNSSFFNIQSSNNVPLGNSDLNFTFVANRLEATNVGCLDQPSTDLNITIANWSWNGISGTSTVDTSSLPDFSGF</sequence>
<name>A0A238YKA7_9FLAO</name>
<organism evidence="1 2">
    <name type="scientific">Dokdonia pacifica</name>
    <dbReference type="NCBI Taxonomy" id="1627892"/>
    <lineage>
        <taxon>Bacteria</taxon>
        <taxon>Pseudomonadati</taxon>
        <taxon>Bacteroidota</taxon>
        <taxon>Flavobacteriia</taxon>
        <taxon>Flavobacteriales</taxon>
        <taxon>Flavobacteriaceae</taxon>
        <taxon>Dokdonia</taxon>
    </lineage>
</organism>
<accession>A0A238YKA7</accession>
<dbReference type="AlphaFoldDB" id="A0A238YKA7"/>
<evidence type="ECO:0000313" key="2">
    <source>
        <dbReference type="Proteomes" id="UP000198379"/>
    </source>
</evidence>
<reference evidence="1 2" key="1">
    <citation type="submission" date="2017-06" db="EMBL/GenBank/DDBJ databases">
        <authorList>
            <person name="Kim H.J."/>
            <person name="Triplett B.A."/>
        </authorList>
    </citation>
    <scope>NUCLEOTIDE SEQUENCE [LARGE SCALE GENOMIC DNA]</scope>
    <source>
        <strain evidence="1 2">DSM 25597</strain>
    </source>
</reference>
<dbReference type="Proteomes" id="UP000198379">
    <property type="component" value="Unassembled WGS sequence"/>
</dbReference>
<protein>
    <recommendedName>
        <fullName evidence="3">Lipoprotein</fullName>
    </recommendedName>
</protein>
<proteinExistence type="predicted"/>
<dbReference type="PROSITE" id="PS51257">
    <property type="entry name" value="PROKAR_LIPOPROTEIN"/>
    <property type="match status" value="1"/>
</dbReference>
<evidence type="ECO:0008006" key="3">
    <source>
        <dbReference type="Google" id="ProtNLM"/>
    </source>
</evidence>
<keyword evidence="2" id="KW-1185">Reference proteome</keyword>
<dbReference type="EMBL" id="FZNY01000002">
    <property type="protein sequence ID" value="SNR71686.1"/>
    <property type="molecule type" value="Genomic_DNA"/>
</dbReference>
<gene>
    <name evidence="1" type="ORF">SAMN06265376_102155</name>
</gene>
<evidence type="ECO:0000313" key="1">
    <source>
        <dbReference type="EMBL" id="SNR71686.1"/>
    </source>
</evidence>